<dbReference type="PROSITE" id="PS51272">
    <property type="entry name" value="SLH"/>
    <property type="match status" value="1"/>
</dbReference>
<accession>A0A8J7GCW6</accession>
<dbReference type="RefSeq" id="WP_194562897.1">
    <property type="nucleotide sequence ID" value="NZ_JADKPV010000004.1"/>
</dbReference>
<dbReference type="InterPro" id="IPR038765">
    <property type="entry name" value="Papain-like_cys_pep_sf"/>
</dbReference>
<evidence type="ECO:0000256" key="4">
    <source>
        <dbReference type="ARBA" id="ARBA00022807"/>
    </source>
</evidence>
<evidence type="ECO:0000256" key="1">
    <source>
        <dbReference type="ARBA" id="ARBA00007074"/>
    </source>
</evidence>
<dbReference type="Gene3D" id="3.90.1720.10">
    <property type="entry name" value="endopeptidase domain like (from Nostoc punctiforme)"/>
    <property type="match status" value="1"/>
</dbReference>
<gene>
    <name evidence="8" type="ORF">IRY55_08560</name>
</gene>
<dbReference type="AlphaFoldDB" id="A0A8J7GCW6"/>
<protein>
    <submittedName>
        <fullName evidence="8">C40 family peptidase</fullName>
    </submittedName>
</protein>
<dbReference type="Pfam" id="PF00395">
    <property type="entry name" value="SLH"/>
    <property type="match status" value="2"/>
</dbReference>
<dbReference type="PANTHER" id="PTHR47053:SF1">
    <property type="entry name" value="MUREIN DD-ENDOPEPTIDASE MEPH-RELATED"/>
    <property type="match status" value="1"/>
</dbReference>
<reference evidence="8" key="1">
    <citation type="submission" date="2020-11" db="EMBL/GenBank/DDBJ databases">
        <title>Multidrug resistant novel bacterium Savagea serpentis sp. nov., isolated from the scats of a vine snake (Ahaetulla nasuta).</title>
        <authorList>
            <person name="Venkata Ramana V."/>
            <person name="Vikas Patil S."/>
            <person name="Yogita Lugani V."/>
        </authorList>
    </citation>
    <scope>NUCLEOTIDE SEQUENCE</scope>
    <source>
        <strain evidence="8">SN6</strain>
    </source>
</reference>
<dbReference type="GO" id="GO:0008234">
    <property type="term" value="F:cysteine-type peptidase activity"/>
    <property type="evidence" value="ECO:0007669"/>
    <property type="project" value="UniProtKB-KW"/>
</dbReference>
<feature type="domain" description="NlpC/P60" evidence="7">
    <location>
        <begin position="24"/>
        <end position="146"/>
    </location>
</feature>
<comment type="similarity">
    <text evidence="1">Belongs to the peptidase C40 family.</text>
</comment>
<evidence type="ECO:0000256" key="5">
    <source>
        <dbReference type="SAM" id="SignalP"/>
    </source>
</evidence>
<dbReference type="InterPro" id="IPR051202">
    <property type="entry name" value="Peptidase_C40"/>
</dbReference>
<evidence type="ECO:0000256" key="2">
    <source>
        <dbReference type="ARBA" id="ARBA00022670"/>
    </source>
</evidence>
<keyword evidence="5" id="KW-0732">Signal</keyword>
<evidence type="ECO:0000256" key="3">
    <source>
        <dbReference type="ARBA" id="ARBA00022801"/>
    </source>
</evidence>
<dbReference type="PROSITE" id="PS51935">
    <property type="entry name" value="NLPC_P60"/>
    <property type="match status" value="1"/>
</dbReference>
<dbReference type="Pfam" id="PF00877">
    <property type="entry name" value="NLPC_P60"/>
    <property type="match status" value="1"/>
</dbReference>
<comment type="caution">
    <text evidence="8">The sequence shown here is derived from an EMBL/GenBank/DDBJ whole genome shotgun (WGS) entry which is preliminary data.</text>
</comment>
<evidence type="ECO:0000259" key="6">
    <source>
        <dbReference type="PROSITE" id="PS51272"/>
    </source>
</evidence>
<proteinExistence type="inferred from homology"/>
<dbReference type="Proteomes" id="UP000622653">
    <property type="component" value="Unassembled WGS sequence"/>
</dbReference>
<keyword evidence="3" id="KW-0378">Hydrolase</keyword>
<feature type="chain" id="PRO_5039062482" evidence="5">
    <location>
        <begin position="22"/>
        <end position="296"/>
    </location>
</feature>
<evidence type="ECO:0000313" key="9">
    <source>
        <dbReference type="Proteomes" id="UP000622653"/>
    </source>
</evidence>
<keyword evidence="2" id="KW-0645">Protease</keyword>
<dbReference type="PANTHER" id="PTHR47053">
    <property type="entry name" value="MUREIN DD-ENDOPEPTIDASE MEPH-RELATED"/>
    <property type="match status" value="1"/>
</dbReference>
<dbReference type="InterPro" id="IPR000064">
    <property type="entry name" value="NLP_P60_dom"/>
</dbReference>
<evidence type="ECO:0000313" key="8">
    <source>
        <dbReference type="EMBL" id="MBF4501411.1"/>
    </source>
</evidence>
<sequence>MKRIVYTILASLLIFMSVPEAASAKSADQVINIGKKYMGIKYRYGGTTPAGFDCSGYTQYVFREAGVSIPRTTGSQFGAGKAVAKSNLKTGDLVFFNTSGRGVSHVGIFIQGGKFIHASTSQGVTITALNDPYYWGSRYIGARRVKNFDSAPAVAAPVQKESPYITRGEVAKVLADKLNLPASSNLNFKDVDANHPLAAEIGAAAAAGIFGGDNNGNFNPNESLTRAQLAKVLVDAFHLTGSSDVQFTDVKPGYWAERHINTLATNKVTSGYADGSFGIANKVEKKHFNTFISRLN</sequence>
<dbReference type="SUPFAM" id="SSF54001">
    <property type="entry name" value="Cysteine proteinases"/>
    <property type="match status" value="1"/>
</dbReference>
<keyword evidence="4" id="KW-0788">Thiol protease</keyword>
<name>A0A8J7GCW6_9BACL</name>
<organism evidence="8 9">
    <name type="scientific">Savagea serpentis</name>
    <dbReference type="NCBI Taxonomy" id="2785297"/>
    <lineage>
        <taxon>Bacteria</taxon>
        <taxon>Bacillati</taxon>
        <taxon>Bacillota</taxon>
        <taxon>Bacilli</taxon>
        <taxon>Bacillales</taxon>
        <taxon>Caryophanaceae</taxon>
        <taxon>Savagea</taxon>
    </lineage>
</organism>
<keyword evidence="9" id="KW-1185">Reference proteome</keyword>
<feature type="domain" description="SLH" evidence="6">
    <location>
        <begin position="184"/>
        <end position="247"/>
    </location>
</feature>
<dbReference type="InterPro" id="IPR001119">
    <property type="entry name" value="SLH_dom"/>
</dbReference>
<dbReference type="GO" id="GO:0006508">
    <property type="term" value="P:proteolysis"/>
    <property type="evidence" value="ECO:0007669"/>
    <property type="project" value="UniProtKB-KW"/>
</dbReference>
<dbReference type="EMBL" id="JADKPV010000004">
    <property type="protein sequence ID" value="MBF4501411.1"/>
    <property type="molecule type" value="Genomic_DNA"/>
</dbReference>
<feature type="signal peptide" evidence="5">
    <location>
        <begin position="1"/>
        <end position="21"/>
    </location>
</feature>
<evidence type="ECO:0000259" key="7">
    <source>
        <dbReference type="PROSITE" id="PS51935"/>
    </source>
</evidence>